<dbReference type="InterPro" id="IPR001657">
    <property type="entry name" value="Hedgehog"/>
</dbReference>
<dbReference type="GO" id="GO:0007267">
    <property type="term" value="P:cell-cell signaling"/>
    <property type="evidence" value="ECO:0007669"/>
    <property type="project" value="InterPro"/>
</dbReference>
<dbReference type="Pfam" id="PF01079">
    <property type="entry name" value="Hint"/>
    <property type="match status" value="1"/>
</dbReference>
<dbReference type="GO" id="GO:0005576">
    <property type="term" value="C:extracellular region"/>
    <property type="evidence" value="ECO:0007669"/>
    <property type="project" value="UniProtKB-SubCell"/>
</dbReference>
<dbReference type="Proteomes" id="UP001328107">
    <property type="component" value="Unassembled WGS sequence"/>
</dbReference>
<gene>
    <name evidence="6" type="ORF">PMAYCL1PPCAC_15834</name>
</gene>
<reference evidence="7" key="1">
    <citation type="submission" date="2022-10" db="EMBL/GenBank/DDBJ databases">
        <title>Genome assembly of Pristionchus species.</title>
        <authorList>
            <person name="Yoshida K."/>
            <person name="Sommer R.J."/>
        </authorList>
    </citation>
    <scope>NUCLEOTIDE SEQUENCE [LARGE SCALE GENOMIC DNA]</scope>
    <source>
        <strain evidence="7">RS5460</strain>
    </source>
</reference>
<sequence>GGQQQWCFTGDMTVRMIDGSTKRMDQLQKQDWVMAVDHNNIEFVPVEFWLHRVPSQEAEFNVFETENGKTIKLTDKHYIFKGDCSRVGTGPVPILSMPKSAVFAEELREGDCLFTLGDDGKHMNEVHIVRASKETHTGIYAPMTESGRIIVNDVHASCHNIMEETAMGHS</sequence>
<evidence type="ECO:0000256" key="1">
    <source>
        <dbReference type="ARBA" id="ARBA00004239"/>
    </source>
</evidence>
<accession>A0AAN5CJN2</accession>
<evidence type="ECO:0000259" key="4">
    <source>
        <dbReference type="SMART" id="SM00305"/>
    </source>
</evidence>
<dbReference type="GO" id="GO:0016539">
    <property type="term" value="P:intein-mediated protein splicing"/>
    <property type="evidence" value="ECO:0007669"/>
    <property type="project" value="InterPro"/>
</dbReference>
<dbReference type="InterPro" id="IPR006141">
    <property type="entry name" value="Intein_N"/>
</dbReference>
<keyword evidence="2" id="KW-0217">Developmental protein</keyword>
<protein>
    <recommendedName>
        <fullName evidence="8">Hint domain-containing protein</fullName>
    </recommendedName>
</protein>
<dbReference type="EMBL" id="BTRK01000004">
    <property type="protein sequence ID" value="GMR45639.1"/>
    <property type="molecule type" value="Genomic_DNA"/>
</dbReference>
<dbReference type="PROSITE" id="PS50817">
    <property type="entry name" value="INTEIN_N_TER"/>
    <property type="match status" value="1"/>
</dbReference>
<dbReference type="CDD" id="cd00081">
    <property type="entry name" value="Hint"/>
    <property type="match status" value="1"/>
</dbReference>
<feature type="domain" description="Hint" evidence="4">
    <location>
        <begin position="118"/>
        <end position="164"/>
    </location>
</feature>
<dbReference type="SUPFAM" id="SSF51294">
    <property type="entry name" value="Hedgehog/intein (Hint) domain"/>
    <property type="match status" value="1"/>
</dbReference>
<evidence type="ECO:0000259" key="5">
    <source>
        <dbReference type="SMART" id="SM00306"/>
    </source>
</evidence>
<dbReference type="AlphaFoldDB" id="A0AAN5CJN2"/>
<dbReference type="Gene3D" id="2.170.16.10">
    <property type="entry name" value="Hedgehog/Intein (Hint) domain"/>
    <property type="match status" value="1"/>
</dbReference>
<evidence type="ECO:0000256" key="2">
    <source>
        <dbReference type="ARBA" id="ARBA00022473"/>
    </source>
</evidence>
<dbReference type="PRINTS" id="PR00632">
    <property type="entry name" value="SONICHHOG"/>
</dbReference>
<comment type="caution">
    <text evidence="6">The sequence shown here is derived from an EMBL/GenBank/DDBJ whole genome shotgun (WGS) entry which is preliminary data.</text>
</comment>
<feature type="non-terminal residue" evidence="6">
    <location>
        <position position="1"/>
    </location>
</feature>
<dbReference type="GO" id="GO:0016540">
    <property type="term" value="P:protein autoprocessing"/>
    <property type="evidence" value="ECO:0007669"/>
    <property type="project" value="InterPro"/>
</dbReference>
<dbReference type="SMART" id="SM00306">
    <property type="entry name" value="HintN"/>
    <property type="match status" value="1"/>
</dbReference>
<dbReference type="PANTHER" id="PTHR46706:SF12">
    <property type="entry name" value="PROTEIN QUA-1-RELATED"/>
    <property type="match status" value="1"/>
</dbReference>
<keyword evidence="7" id="KW-1185">Reference proteome</keyword>
<dbReference type="SMART" id="SM00305">
    <property type="entry name" value="HintC"/>
    <property type="match status" value="1"/>
</dbReference>
<evidence type="ECO:0000256" key="3">
    <source>
        <dbReference type="ARBA" id="ARBA00022729"/>
    </source>
</evidence>
<organism evidence="6 7">
    <name type="scientific">Pristionchus mayeri</name>
    <dbReference type="NCBI Taxonomy" id="1317129"/>
    <lineage>
        <taxon>Eukaryota</taxon>
        <taxon>Metazoa</taxon>
        <taxon>Ecdysozoa</taxon>
        <taxon>Nematoda</taxon>
        <taxon>Chromadorea</taxon>
        <taxon>Rhabditida</taxon>
        <taxon>Rhabditina</taxon>
        <taxon>Diplogasteromorpha</taxon>
        <taxon>Diplogasteroidea</taxon>
        <taxon>Neodiplogasteridae</taxon>
        <taxon>Pristionchus</taxon>
    </lineage>
</organism>
<feature type="domain" description="Hint" evidence="5">
    <location>
        <begin position="5"/>
        <end position="117"/>
    </location>
</feature>
<dbReference type="InterPro" id="IPR003587">
    <property type="entry name" value="Hint_dom_N"/>
</dbReference>
<name>A0AAN5CJN2_9BILA</name>
<evidence type="ECO:0000313" key="6">
    <source>
        <dbReference type="EMBL" id="GMR45639.1"/>
    </source>
</evidence>
<keyword evidence="3" id="KW-0732">Signal</keyword>
<dbReference type="InterPro" id="IPR036844">
    <property type="entry name" value="Hint_dom_sf"/>
</dbReference>
<evidence type="ECO:0000313" key="7">
    <source>
        <dbReference type="Proteomes" id="UP001328107"/>
    </source>
</evidence>
<comment type="subcellular location">
    <subcellularLocation>
        <location evidence="1">Secreted</location>
        <location evidence="1">Extracellular space</location>
    </subcellularLocation>
</comment>
<evidence type="ECO:0008006" key="8">
    <source>
        <dbReference type="Google" id="ProtNLM"/>
    </source>
</evidence>
<dbReference type="InterPro" id="IPR003586">
    <property type="entry name" value="Hint_dom_C"/>
</dbReference>
<dbReference type="PANTHER" id="PTHR46706">
    <property type="entry name" value="PROTEIN QUA-1-RELATED"/>
    <property type="match status" value="1"/>
</dbReference>
<proteinExistence type="predicted"/>
<dbReference type="InterPro" id="IPR052140">
    <property type="entry name" value="Dev_Signal_Hedgehog-like"/>
</dbReference>
<dbReference type="InterPro" id="IPR001767">
    <property type="entry name" value="Hedgehog_Hint"/>
</dbReference>
<dbReference type="GO" id="GO:0048731">
    <property type="term" value="P:system development"/>
    <property type="evidence" value="ECO:0007669"/>
    <property type="project" value="UniProtKB-ARBA"/>
</dbReference>
<feature type="non-terminal residue" evidence="6">
    <location>
        <position position="170"/>
    </location>
</feature>